<name>A0A4Y8WA81_9VIBR</name>
<dbReference type="GO" id="GO:0005509">
    <property type="term" value="F:calcium ion binding"/>
    <property type="evidence" value="ECO:0007669"/>
    <property type="project" value="InterPro"/>
</dbReference>
<dbReference type="GO" id="GO:0005886">
    <property type="term" value="C:plasma membrane"/>
    <property type="evidence" value="ECO:0007669"/>
    <property type="project" value="UniProtKB-SubCell"/>
</dbReference>
<feature type="domain" description="Cadherin" evidence="4">
    <location>
        <begin position="394"/>
        <end position="501"/>
    </location>
</feature>
<dbReference type="EMBL" id="SATR01000083">
    <property type="protein sequence ID" value="TFH89298.1"/>
    <property type="molecule type" value="Genomic_DNA"/>
</dbReference>
<evidence type="ECO:0000313" key="5">
    <source>
        <dbReference type="EMBL" id="TFH89298.1"/>
    </source>
</evidence>
<dbReference type="InterPro" id="IPR015919">
    <property type="entry name" value="Cadherin-like_sf"/>
</dbReference>
<sequence>MNAKSLAPLLLSNTTVVIDVNGQVRQLLPGEVPGPGEVIVVVGQGATAATEEAPADFGFEAQLVGESGDNFALDLDNEIASIIEQIEDGVDPTQNEDFATAAGGESGSSLTGSGDIERTGAETLAETEFDTSGLESQGLSETQSLALLEVIAQTVFVGDDDLQAFETDVPLILNGSVEAIDTDTPTFIVQDSVAGDYGTFFLNSDGSWTYVADSAYDELNVGDSLVDVFPIESVDGTVGSVTVTINGTNDLPQFVATEDFVPGGGEGELSNFAFEDGVYSFEFAENSDPGTIVGQVSATDPDNQVLSFSISTNVENEGGEALFAIDSETGEISLTAAGAASFANDFEALTNVHNLVVTVTEDDGIGEPQSVDVDVILTETNVDEPPVFEPPAGGGDDYVFAYPENSEAGAVVGSVSASDPEDTIVSYSLDFTNDPTLAGLFSIDSDGTIRLTEAGAATFTNDFEWGDDNTHGITVVATDETGQSTEIDVVLNEDVNEAPTSNEPDGGYVFEYQENSDTETLLGTVSASDVDDGDTLTYSITTNVEVDGLPLYRIDDTSGEIYLTDKGVEVFTNDFETDPNLHNIVVTATDSGGLTATINVNLQETDVNEAPTSNEPDGGYVFEYQENSDTETLLGTVSASDVDDGDTLTYSITTNVEVDGLPLYRIDDTSGEIYLTDKGVEVFTNDFETDPNLHNIVVTATDSGGLTTPINVNLQETDVNEAPTSNEPDGGYVFEYQENSDTETLLGTVSASDVDDGDTLTYSITTN</sequence>
<evidence type="ECO:0000313" key="6">
    <source>
        <dbReference type="Proteomes" id="UP000297753"/>
    </source>
</evidence>
<dbReference type="Proteomes" id="UP000297753">
    <property type="component" value="Unassembled WGS sequence"/>
</dbReference>
<dbReference type="GO" id="GO:0007156">
    <property type="term" value="P:homophilic cell adhesion via plasma membrane adhesion molecules"/>
    <property type="evidence" value="ECO:0007669"/>
    <property type="project" value="InterPro"/>
</dbReference>
<dbReference type="PROSITE" id="PS50268">
    <property type="entry name" value="CADHERIN_2"/>
    <property type="match status" value="4"/>
</dbReference>
<feature type="domain" description="Cadherin" evidence="4">
    <location>
        <begin position="504"/>
        <end position="613"/>
    </location>
</feature>
<accession>A0A4Y8WA81</accession>
<protein>
    <submittedName>
        <fullName evidence="5">Cadherin repeat domain-containing protein</fullName>
    </submittedName>
</protein>
<keyword evidence="1" id="KW-0812">Transmembrane</keyword>
<keyword evidence="2" id="KW-1133">Transmembrane helix</keyword>
<comment type="caution">
    <text evidence="5">The sequence shown here is derived from an EMBL/GenBank/DDBJ whole genome shotgun (WGS) entry which is preliminary data.</text>
</comment>
<evidence type="ECO:0000256" key="3">
    <source>
        <dbReference type="SAM" id="MobiDB-lite"/>
    </source>
</evidence>
<dbReference type="SUPFAM" id="SSF49313">
    <property type="entry name" value="Cadherin-like"/>
    <property type="match status" value="4"/>
</dbReference>
<gene>
    <name evidence="5" type="ORF">ELS82_22975</name>
</gene>
<keyword evidence="2" id="KW-0472">Membrane</keyword>
<feature type="domain" description="Cadherin" evidence="4">
    <location>
        <begin position="275"/>
        <end position="388"/>
    </location>
</feature>
<feature type="non-terminal residue" evidence="5">
    <location>
        <position position="767"/>
    </location>
</feature>
<evidence type="ECO:0000259" key="4">
    <source>
        <dbReference type="PROSITE" id="PS50268"/>
    </source>
</evidence>
<evidence type="ECO:0000256" key="2">
    <source>
        <dbReference type="ARBA" id="ARBA00022989"/>
    </source>
</evidence>
<dbReference type="InterPro" id="IPR002126">
    <property type="entry name" value="Cadherin-like_dom"/>
</dbReference>
<dbReference type="AlphaFoldDB" id="A0A4Y8WA81"/>
<keyword evidence="6" id="KW-1185">Reference proteome</keyword>
<dbReference type="Gene3D" id="2.60.40.10">
    <property type="entry name" value="Immunoglobulins"/>
    <property type="match status" value="1"/>
</dbReference>
<dbReference type="InterPro" id="IPR013783">
    <property type="entry name" value="Ig-like_fold"/>
</dbReference>
<proteinExistence type="predicted"/>
<organism evidence="5 6">
    <name type="scientific">Vibrio ouci</name>
    <dbReference type="NCBI Taxonomy" id="2499078"/>
    <lineage>
        <taxon>Bacteria</taxon>
        <taxon>Pseudomonadati</taxon>
        <taxon>Pseudomonadota</taxon>
        <taxon>Gammaproteobacteria</taxon>
        <taxon>Vibrionales</taxon>
        <taxon>Vibrionaceae</taxon>
        <taxon>Vibrio</taxon>
    </lineage>
</organism>
<dbReference type="InterPro" id="IPR010221">
    <property type="entry name" value="VCBS_dom"/>
</dbReference>
<dbReference type="SMART" id="SM00112">
    <property type="entry name" value="CA"/>
    <property type="match status" value="3"/>
</dbReference>
<dbReference type="NCBIfam" id="TIGR01965">
    <property type="entry name" value="VCBS_repeat"/>
    <property type="match status" value="1"/>
</dbReference>
<dbReference type="PRINTS" id="PR00205">
    <property type="entry name" value="CADHERIN"/>
</dbReference>
<dbReference type="PANTHER" id="PTHR24026:SF126">
    <property type="entry name" value="PROTOCADHERIN FAT 4"/>
    <property type="match status" value="1"/>
</dbReference>
<reference evidence="5 6" key="1">
    <citation type="submission" date="2019-01" db="EMBL/GenBank/DDBJ databases">
        <title>Vibrio BEI176 sp. nov, a marine bacterium isolated from China: eastern marignal seas.</title>
        <authorList>
            <person name="Li B."/>
        </authorList>
    </citation>
    <scope>NUCLEOTIDE SEQUENCE [LARGE SCALE GENOMIC DNA]</scope>
    <source>
        <strain evidence="5 6">BEI176</strain>
    </source>
</reference>
<dbReference type="PANTHER" id="PTHR24026">
    <property type="entry name" value="FAT ATYPICAL CADHERIN-RELATED"/>
    <property type="match status" value="1"/>
</dbReference>
<dbReference type="RefSeq" id="WP_208733262.1">
    <property type="nucleotide sequence ID" value="NZ_SATR01000083.1"/>
</dbReference>
<feature type="domain" description="Cadherin" evidence="4">
    <location>
        <begin position="616"/>
        <end position="725"/>
    </location>
</feature>
<dbReference type="Pfam" id="PF00028">
    <property type="entry name" value="Cadherin"/>
    <property type="match status" value="1"/>
</dbReference>
<dbReference type="CDD" id="cd11304">
    <property type="entry name" value="Cadherin_repeat"/>
    <property type="match status" value="4"/>
</dbReference>
<evidence type="ECO:0000256" key="1">
    <source>
        <dbReference type="ARBA" id="ARBA00022692"/>
    </source>
</evidence>
<feature type="region of interest" description="Disordered" evidence="3">
    <location>
        <begin position="93"/>
        <end position="116"/>
    </location>
</feature>
<dbReference type="Gene3D" id="2.60.40.60">
    <property type="entry name" value="Cadherins"/>
    <property type="match status" value="4"/>
</dbReference>